<feature type="compositionally biased region" description="Pro residues" evidence="1">
    <location>
        <begin position="50"/>
        <end position="60"/>
    </location>
</feature>
<dbReference type="OrthoDB" id="2750929at2759"/>
<dbReference type="AlphaFoldDB" id="A0A8H5F9L7"/>
<organism evidence="2 3">
    <name type="scientific">Psilocybe cf. subviscida</name>
    <dbReference type="NCBI Taxonomy" id="2480587"/>
    <lineage>
        <taxon>Eukaryota</taxon>
        <taxon>Fungi</taxon>
        <taxon>Dikarya</taxon>
        <taxon>Basidiomycota</taxon>
        <taxon>Agaricomycotina</taxon>
        <taxon>Agaricomycetes</taxon>
        <taxon>Agaricomycetidae</taxon>
        <taxon>Agaricales</taxon>
        <taxon>Agaricineae</taxon>
        <taxon>Strophariaceae</taxon>
        <taxon>Psilocybe</taxon>
    </lineage>
</organism>
<dbReference type="Proteomes" id="UP000567179">
    <property type="component" value="Unassembled WGS sequence"/>
</dbReference>
<comment type="caution">
    <text evidence="2">The sequence shown here is derived from an EMBL/GenBank/DDBJ whole genome shotgun (WGS) entry which is preliminary data.</text>
</comment>
<sequence length="363" mass="40375">MLRLVRRVSTARRVFAVPTGGREVKTVRSAALRSCWKSQQVRSYHDAPAHPAPSEPPGTHPSPRKHRMITTFSPQKLVAMNQRIVDISGLNRISISPRGTADSDCSIRYAGSRAQGVWQDYPFPDNTTGVFYYHQPNTSPARLGELRFRLCADPQAFDTGSDLLLPSGQPWHINSQSLQLVHNYKPLRERLVEDGLLERDLYPGVPDSMLALGITPLTSIGQPFVVDLSASSFTIQLVSPGPQAASLEIRLYWVFRKRSNATQSLFSGRAVVCLEPYPYPASGSRSKATAPCCALRILEFLTPVKRLSANDVILDPVPGQLLMHRYRKSRHDYAPWGYSPSKAGTRTAITDWIRAQSTSPQLE</sequence>
<evidence type="ECO:0000313" key="3">
    <source>
        <dbReference type="Proteomes" id="UP000567179"/>
    </source>
</evidence>
<evidence type="ECO:0000256" key="1">
    <source>
        <dbReference type="SAM" id="MobiDB-lite"/>
    </source>
</evidence>
<accession>A0A8H5F9L7</accession>
<proteinExistence type="predicted"/>
<reference evidence="2 3" key="1">
    <citation type="journal article" date="2020" name="ISME J.">
        <title>Uncovering the hidden diversity of litter-decomposition mechanisms in mushroom-forming fungi.</title>
        <authorList>
            <person name="Floudas D."/>
            <person name="Bentzer J."/>
            <person name="Ahren D."/>
            <person name="Johansson T."/>
            <person name="Persson P."/>
            <person name="Tunlid A."/>
        </authorList>
    </citation>
    <scope>NUCLEOTIDE SEQUENCE [LARGE SCALE GENOMIC DNA]</scope>
    <source>
        <strain evidence="2 3">CBS 101986</strain>
    </source>
</reference>
<gene>
    <name evidence="2" type="ORF">D9619_011522</name>
</gene>
<keyword evidence="3" id="KW-1185">Reference proteome</keyword>
<protein>
    <submittedName>
        <fullName evidence="2">Uncharacterized protein</fullName>
    </submittedName>
</protein>
<name>A0A8H5F9L7_9AGAR</name>
<dbReference type="EMBL" id="JAACJJ010000003">
    <property type="protein sequence ID" value="KAF5328799.1"/>
    <property type="molecule type" value="Genomic_DNA"/>
</dbReference>
<feature type="region of interest" description="Disordered" evidence="1">
    <location>
        <begin position="43"/>
        <end position="66"/>
    </location>
</feature>
<evidence type="ECO:0000313" key="2">
    <source>
        <dbReference type="EMBL" id="KAF5328799.1"/>
    </source>
</evidence>